<dbReference type="AlphaFoldDB" id="A0A7K3LJR0"/>
<protein>
    <submittedName>
        <fullName evidence="1">HEAT repeat domain-containing protein</fullName>
    </submittedName>
</protein>
<keyword evidence="2" id="KW-1185">Reference proteome</keyword>
<dbReference type="SUPFAM" id="SSF48371">
    <property type="entry name" value="ARM repeat"/>
    <property type="match status" value="1"/>
</dbReference>
<accession>A0A7K3LJR0</accession>
<evidence type="ECO:0000313" key="1">
    <source>
        <dbReference type="EMBL" id="NDK88460.1"/>
    </source>
</evidence>
<reference evidence="1 2" key="1">
    <citation type="submission" date="2020-01" db="EMBL/GenBank/DDBJ databases">
        <title>Investigation of new actinobacteria for the biodesulphurisation of diesel fuel.</title>
        <authorList>
            <person name="Athi Narayanan S.M."/>
        </authorList>
    </citation>
    <scope>NUCLEOTIDE SEQUENCE [LARGE SCALE GENOMIC DNA]</scope>
    <source>
        <strain evidence="1 2">213E</strain>
    </source>
</reference>
<comment type="caution">
    <text evidence="1">The sequence shown here is derived from an EMBL/GenBank/DDBJ whole genome shotgun (WGS) entry which is preliminary data.</text>
</comment>
<dbReference type="EMBL" id="JAADZU010000005">
    <property type="protein sequence ID" value="NDK88460.1"/>
    <property type="molecule type" value="Genomic_DNA"/>
</dbReference>
<dbReference type="InterPro" id="IPR011989">
    <property type="entry name" value="ARM-like"/>
</dbReference>
<organism evidence="1 2">
    <name type="scientific">Gordonia desulfuricans</name>
    <dbReference type="NCBI Taxonomy" id="89051"/>
    <lineage>
        <taxon>Bacteria</taxon>
        <taxon>Bacillati</taxon>
        <taxon>Actinomycetota</taxon>
        <taxon>Actinomycetes</taxon>
        <taxon>Mycobacteriales</taxon>
        <taxon>Gordoniaceae</taxon>
        <taxon>Gordonia</taxon>
    </lineage>
</organism>
<evidence type="ECO:0000313" key="2">
    <source>
        <dbReference type="Proteomes" id="UP000466307"/>
    </source>
</evidence>
<name>A0A7K3LJR0_9ACTN</name>
<dbReference type="Proteomes" id="UP000466307">
    <property type="component" value="Unassembled WGS sequence"/>
</dbReference>
<dbReference type="Gene3D" id="1.25.10.10">
    <property type="entry name" value="Leucine-rich Repeat Variant"/>
    <property type="match status" value="1"/>
</dbReference>
<proteinExistence type="predicted"/>
<dbReference type="InterPro" id="IPR016024">
    <property type="entry name" value="ARM-type_fold"/>
</dbReference>
<gene>
    <name evidence="1" type="ORF">GYA93_02520</name>
</gene>
<sequence length="170" mass="18239">MTDPSTGPTSARIASALSADNPSTRLSAALAAGTDPDPSLIGVLVERSGVEPDFFVRDMLVWALTRQPVDLTVPHLAEAVRSASPQMRSQALHTLSKIGASSTWGLITAELLHDPDDDVARSAWRAAVVLVPDDRRLWLADELSTECGRGGSEVRKSLRRAQLALSAQFR</sequence>